<keyword evidence="2" id="KW-1133">Transmembrane helix</keyword>
<sequence length="556" mass="62815">MTDPLHPLHVVTDEVNRTEPWQWRRVLAVLDHCTARPFARRVLEQRRGAHRVLNADAFLAAYLVHAMFKSTLMHQTQITNTVRGWTPSQRHDVGLDPHTPITYKMITDAFEHVRRACESAAYPDWDAERFAQALLDASLWTQPPTGAFALDSTDIPTWGRLRFRRPAMDSDPDAPPPQNQSQHPLPDAPKGPDGRYIYTCDLDARVGWRSASQDETEFFCGYDAHVITDVAVEPASAPGHLQVPHVARSAVLAPAGTHKGDCGWRAVVALGDTPAPRELMADRAYNYTTASHFTIPLWRAGYTTVFDLHEQQRGRRPGPVAGTQWIDGTLYTTCLPEGLVYIAPLSSDPTVRDNMRTEERERIERLHQLRAAYAFTPHGVRQPDGRHRFRGPAVTHPKIRSPRAPRSMREDFRKPTVYCTDGKTCGCAITVTLYDTDEPNTRMPFQHGTIAWADSYHRRVGIESVFSDLKANRLHLTRGGIRGFGLTRYSLMLGFALAAMNLLILRDWHAKRERLDPWGALLGEPPPPTPHRDRHPATGRRSARANNRRTTVRPDR</sequence>
<dbReference type="RefSeq" id="WP_395126220.1">
    <property type="nucleotide sequence ID" value="NZ_JBIMSN010000012.1"/>
</dbReference>
<gene>
    <name evidence="4" type="ORF">ACHIPV_26385</name>
    <name evidence="3" type="ORF">ACHIRB_03220</name>
</gene>
<keyword evidence="6" id="KW-1185">Reference proteome</keyword>
<name>A0ABW7JXY6_9NOCA</name>
<accession>A0ABW7JXY6</accession>
<protein>
    <recommendedName>
        <fullName evidence="7">Transposase DDE domain-containing protein</fullName>
    </recommendedName>
</protein>
<evidence type="ECO:0000313" key="3">
    <source>
        <dbReference type="EMBL" id="MFH5227601.1"/>
    </source>
</evidence>
<evidence type="ECO:0000313" key="6">
    <source>
        <dbReference type="Proteomes" id="UP001609219"/>
    </source>
</evidence>
<evidence type="ECO:0000256" key="2">
    <source>
        <dbReference type="SAM" id="Phobius"/>
    </source>
</evidence>
<feature type="transmembrane region" description="Helical" evidence="2">
    <location>
        <begin position="486"/>
        <end position="505"/>
    </location>
</feature>
<proteinExistence type="predicted"/>
<evidence type="ECO:0008006" key="7">
    <source>
        <dbReference type="Google" id="ProtNLM"/>
    </source>
</evidence>
<dbReference type="EMBL" id="JBIMSP010000072">
    <property type="protein sequence ID" value="MFH5245379.1"/>
    <property type="molecule type" value="Genomic_DNA"/>
</dbReference>
<feature type="region of interest" description="Disordered" evidence="1">
    <location>
        <begin position="165"/>
        <end position="192"/>
    </location>
</feature>
<dbReference type="Proteomes" id="UP001609176">
    <property type="component" value="Unassembled WGS sequence"/>
</dbReference>
<dbReference type="Proteomes" id="UP001609219">
    <property type="component" value="Unassembled WGS sequence"/>
</dbReference>
<keyword evidence="2" id="KW-0472">Membrane</keyword>
<feature type="region of interest" description="Disordered" evidence="1">
    <location>
        <begin position="380"/>
        <end position="406"/>
    </location>
</feature>
<reference evidence="5 6" key="1">
    <citation type="submission" date="2024-10" db="EMBL/GenBank/DDBJ databases">
        <authorList>
            <person name="Riesco R."/>
        </authorList>
    </citation>
    <scope>NUCLEOTIDE SEQUENCE [LARGE SCALE GENOMIC DNA]</scope>
    <source>
        <strain evidence="4 5">NCIMB 15448</strain>
        <strain evidence="3 6">NCIMB 15450</strain>
    </source>
</reference>
<feature type="region of interest" description="Disordered" evidence="1">
    <location>
        <begin position="519"/>
        <end position="556"/>
    </location>
</feature>
<evidence type="ECO:0000313" key="5">
    <source>
        <dbReference type="Proteomes" id="UP001609176"/>
    </source>
</evidence>
<comment type="caution">
    <text evidence="3">The sequence shown here is derived from an EMBL/GenBank/DDBJ whole genome shotgun (WGS) entry which is preliminary data.</text>
</comment>
<dbReference type="EMBL" id="JBIMSN010000012">
    <property type="protein sequence ID" value="MFH5227601.1"/>
    <property type="molecule type" value="Genomic_DNA"/>
</dbReference>
<keyword evidence="2" id="KW-0812">Transmembrane</keyword>
<evidence type="ECO:0000313" key="4">
    <source>
        <dbReference type="EMBL" id="MFH5245379.1"/>
    </source>
</evidence>
<feature type="compositionally biased region" description="Basic residues" evidence="1">
    <location>
        <begin position="532"/>
        <end position="556"/>
    </location>
</feature>
<organism evidence="3 6">
    <name type="scientific">Antrihabitans spumae</name>
    <dbReference type="NCBI Taxonomy" id="3373370"/>
    <lineage>
        <taxon>Bacteria</taxon>
        <taxon>Bacillati</taxon>
        <taxon>Actinomycetota</taxon>
        <taxon>Actinomycetes</taxon>
        <taxon>Mycobacteriales</taxon>
        <taxon>Nocardiaceae</taxon>
        <taxon>Antrihabitans</taxon>
    </lineage>
</organism>
<evidence type="ECO:0000256" key="1">
    <source>
        <dbReference type="SAM" id="MobiDB-lite"/>
    </source>
</evidence>